<evidence type="ECO:0000313" key="1">
    <source>
        <dbReference type="EMBL" id="OLQ09929.1"/>
    </source>
</evidence>
<gene>
    <name evidence="1" type="ORF">AK812_SmicGene6373</name>
</gene>
<protein>
    <submittedName>
        <fullName evidence="1">Uncharacterized protein</fullName>
    </submittedName>
</protein>
<name>A0A1Q9ER90_SYMMI</name>
<reference evidence="1 2" key="1">
    <citation type="submission" date="2016-02" db="EMBL/GenBank/DDBJ databases">
        <title>Genome analysis of coral dinoflagellate symbionts highlights evolutionary adaptations to a symbiotic lifestyle.</title>
        <authorList>
            <person name="Aranda M."/>
            <person name="Li Y."/>
            <person name="Liew Y.J."/>
            <person name="Baumgarten S."/>
            <person name="Simakov O."/>
            <person name="Wilson M."/>
            <person name="Piel J."/>
            <person name="Ashoor H."/>
            <person name="Bougouffa S."/>
            <person name="Bajic V.B."/>
            <person name="Ryu T."/>
            <person name="Ravasi T."/>
            <person name="Bayer T."/>
            <person name="Micklem G."/>
            <person name="Kim H."/>
            <person name="Bhak J."/>
            <person name="Lajeunesse T.C."/>
            <person name="Voolstra C.R."/>
        </authorList>
    </citation>
    <scope>NUCLEOTIDE SEQUENCE [LARGE SCALE GENOMIC DNA]</scope>
    <source>
        <strain evidence="1 2">CCMP2467</strain>
    </source>
</reference>
<proteinExistence type="predicted"/>
<dbReference type="Proteomes" id="UP000186817">
    <property type="component" value="Unassembled WGS sequence"/>
</dbReference>
<comment type="caution">
    <text evidence="1">The sequence shown here is derived from an EMBL/GenBank/DDBJ whole genome shotgun (WGS) entry which is preliminary data.</text>
</comment>
<evidence type="ECO:0000313" key="2">
    <source>
        <dbReference type="Proteomes" id="UP000186817"/>
    </source>
</evidence>
<organism evidence="1 2">
    <name type="scientific">Symbiodinium microadriaticum</name>
    <name type="common">Dinoflagellate</name>
    <name type="synonym">Zooxanthella microadriatica</name>
    <dbReference type="NCBI Taxonomy" id="2951"/>
    <lineage>
        <taxon>Eukaryota</taxon>
        <taxon>Sar</taxon>
        <taxon>Alveolata</taxon>
        <taxon>Dinophyceae</taxon>
        <taxon>Suessiales</taxon>
        <taxon>Symbiodiniaceae</taxon>
        <taxon>Symbiodinium</taxon>
    </lineage>
</organism>
<accession>A0A1Q9ER90</accession>
<keyword evidence="2" id="KW-1185">Reference proteome</keyword>
<dbReference type="EMBL" id="LSRX01000087">
    <property type="protein sequence ID" value="OLQ09929.1"/>
    <property type="molecule type" value="Genomic_DNA"/>
</dbReference>
<sequence length="68" mass="7715">MGDTGVSALSMPSHLEECVGEPNGQFQRVLPWTGLVRQASVEIFGIHFRCERERERSKQRGSLRSELK</sequence>
<dbReference type="AlphaFoldDB" id="A0A1Q9ER90"/>